<feature type="transmembrane region" description="Helical" evidence="2">
    <location>
        <begin position="190"/>
        <end position="209"/>
    </location>
</feature>
<dbReference type="Proteomes" id="UP000825935">
    <property type="component" value="Chromosome 16"/>
</dbReference>
<dbReference type="PANTHER" id="PTHR33115">
    <property type="entry name" value="ARM REPEAT SUPERFAMILY PROTEIN"/>
    <property type="match status" value="1"/>
</dbReference>
<protein>
    <submittedName>
        <fullName evidence="3">Uncharacterized protein</fullName>
    </submittedName>
</protein>
<dbReference type="EMBL" id="CM035421">
    <property type="protein sequence ID" value="KAH7387399.1"/>
    <property type="molecule type" value="Genomic_DNA"/>
</dbReference>
<dbReference type="AlphaFoldDB" id="A0A8T2T2S8"/>
<evidence type="ECO:0000313" key="4">
    <source>
        <dbReference type="Proteomes" id="UP000825935"/>
    </source>
</evidence>
<accession>A0A8T2T2S8</accession>
<gene>
    <name evidence="3" type="ORF">KP509_16G021300</name>
</gene>
<organism evidence="3 4">
    <name type="scientific">Ceratopteris richardii</name>
    <name type="common">Triangle waterfern</name>
    <dbReference type="NCBI Taxonomy" id="49495"/>
    <lineage>
        <taxon>Eukaryota</taxon>
        <taxon>Viridiplantae</taxon>
        <taxon>Streptophyta</taxon>
        <taxon>Embryophyta</taxon>
        <taxon>Tracheophyta</taxon>
        <taxon>Polypodiopsida</taxon>
        <taxon>Polypodiidae</taxon>
        <taxon>Polypodiales</taxon>
        <taxon>Pteridineae</taxon>
        <taxon>Pteridaceae</taxon>
        <taxon>Parkerioideae</taxon>
        <taxon>Ceratopteris</taxon>
    </lineage>
</organism>
<evidence type="ECO:0000256" key="1">
    <source>
        <dbReference type="SAM" id="MobiDB-lite"/>
    </source>
</evidence>
<reference evidence="3" key="1">
    <citation type="submission" date="2021-08" db="EMBL/GenBank/DDBJ databases">
        <title>WGS assembly of Ceratopteris richardii.</title>
        <authorList>
            <person name="Marchant D.B."/>
            <person name="Chen G."/>
            <person name="Jenkins J."/>
            <person name="Shu S."/>
            <person name="Leebens-Mack J."/>
            <person name="Grimwood J."/>
            <person name="Schmutz J."/>
            <person name="Soltis P."/>
            <person name="Soltis D."/>
            <person name="Chen Z.-H."/>
        </authorList>
    </citation>
    <scope>NUCLEOTIDE SEQUENCE</scope>
    <source>
        <strain evidence="3">Whitten #5841</strain>
        <tissue evidence="3">Leaf</tissue>
    </source>
</reference>
<feature type="transmembrane region" description="Helical" evidence="2">
    <location>
        <begin position="149"/>
        <end position="170"/>
    </location>
</feature>
<name>A0A8T2T2S8_CERRI</name>
<evidence type="ECO:0000313" key="3">
    <source>
        <dbReference type="EMBL" id="KAH7387399.1"/>
    </source>
</evidence>
<keyword evidence="4" id="KW-1185">Reference proteome</keyword>
<proteinExistence type="predicted"/>
<sequence length="667" mass="75496">MWLHWLPRFLNRSSPPEAALQPIGEIEITAQRGQAVRQQLRKENIDFEEEANRVKRWALIVATLQNFSRVLGIMALTWATAVILGGLVSDISTLDFVFVSSLAFLQSLRLFVTEMFAKLISFFRFNEHKDPTRFEFVDKQPQIQSRVSLVGRVLGALFAFICLVGTGYRFCYIPFHPFDSDKQNLTISMYIFYVLVLITSAIALPSYLLDEVNLQSIWRISCLSDTYDNSLAAFYNSVYKTAIDESMTKAEDLQLLEFGFNKIKEELNRNIRPPLVEILNRRMLMFMCSVKGVAMACANMNSADPVKVTAAANLPGLWRGVENVETYQDLFWRLRDRVHGSGDDGIGALNSVTALARHWSEKPENDNDHPFLIKNFVDQANVLDTIVQLLLIKSRSSVVFRVRALEACCRDRRIRVHLYEQSGSRFAPGIRESSARISEEIQNYLMGGNAGETREFGGIILVKLCKKLVDFVHTGRRVRFTSRIYSARALHSLLLHGDNSLNEAFKNWWKEAIGQKFTLQHASNTDHFYREDIEAAEQVMGLLDVANFDWTHFKVMEPAHKGEPCLRKMDRQEVQDLVKGLRSQYAQRPTVRATEPVEEDGSTETVNEGGDIEPPDESGLESLSSSLRTREPADEGGPVISAIEPAHEGGNVEPPDEESTRVLSFAS</sequence>
<keyword evidence="2" id="KW-0472">Membrane</keyword>
<feature type="compositionally biased region" description="Acidic residues" evidence="1">
    <location>
        <begin position="610"/>
        <end position="619"/>
    </location>
</feature>
<keyword evidence="2" id="KW-0812">Transmembrane</keyword>
<feature type="region of interest" description="Disordered" evidence="1">
    <location>
        <begin position="581"/>
        <end position="667"/>
    </location>
</feature>
<dbReference type="PANTHER" id="PTHR33115:SF37">
    <property type="entry name" value="OS01G0618300 PROTEIN"/>
    <property type="match status" value="1"/>
</dbReference>
<feature type="transmembrane region" description="Helical" evidence="2">
    <location>
        <begin position="70"/>
        <end position="88"/>
    </location>
</feature>
<keyword evidence="2" id="KW-1133">Transmembrane helix</keyword>
<comment type="caution">
    <text evidence="3">The sequence shown here is derived from an EMBL/GenBank/DDBJ whole genome shotgun (WGS) entry which is preliminary data.</text>
</comment>
<evidence type="ECO:0000256" key="2">
    <source>
        <dbReference type="SAM" id="Phobius"/>
    </source>
</evidence>